<dbReference type="OrthoDB" id="9780625at2"/>
<comment type="subunit">
    <text evidence="1">Homotetramer.</text>
</comment>
<dbReference type="EC" id="2.1.1.148" evidence="1"/>
<feature type="binding site" evidence="1">
    <location>
        <begin position="160"/>
        <end position="162"/>
    </location>
    <ligand>
        <name>FAD</name>
        <dbReference type="ChEBI" id="CHEBI:57692"/>
        <note>ligand shared between neighboring subunits</note>
    </ligand>
</feature>
<feature type="binding site" evidence="1">
    <location>
        <begin position="79"/>
        <end position="82"/>
    </location>
    <ligand>
        <name>dUMP</name>
        <dbReference type="ChEBI" id="CHEBI:246422"/>
        <note>ligand shared between dimeric partners</note>
    </ligand>
</feature>
<organism evidence="2 3">
    <name type="scientific">Halanaerobium kushneri</name>
    <dbReference type="NCBI Taxonomy" id="56779"/>
    <lineage>
        <taxon>Bacteria</taxon>
        <taxon>Bacillati</taxon>
        <taxon>Bacillota</taxon>
        <taxon>Clostridia</taxon>
        <taxon>Halanaerobiales</taxon>
        <taxon>Halanaerobiaceae</taxon>
        <taxon>Halanaerobium</taxon>
    </lineage>
</organism>
<dbReference type="HAMAP" id="MF_01408">
    <property type="entry name" value="ThyX"/>
    <property type="match status" value="1"/>
</dbReference>
<dbReference type="GO" id="GO:0070402">
    <property type="term" value="F:NADPH binding"/>
    <property type="evidence" value="ECO:0007669"/>
    <property type="project" value="TreeGrafter"/>
</dbReference>
<keyword evidence="1" id="KW-0545">Nucleotide biosynthesis</keyword>
<dbReference type="AlphaFoldDB" id="A0A1N7C6Z2"/>
<feature type="binding site" evidence="1">
    <location>
        <position position="171"/>
    </location>
    <ligand>
        <name>dUMP</name>
        <dbReference type="ChEBI" id="CHEBI:246422"/>
        <note>ligand shared between dimeric partners</note>
    </ligand>
</feature>
<dbReference type="NCBIfam" id="TIGR02170">
    <property type="entry name" value="thyX"/>
    <property type="match status" value="1"/>
</dbReference>
<proteinExistence type="inferred from homology"/>
<dbReference type="PANTHER" id="PTHR34934">
    <property type="entry name" value="FLAVIN-DEPENDENT THYMIDYLATE SYNTHASE"/>
    <property type="match status" value="1"/>
</dbReference>
<dbReference type="GO" id="GO:0050660">
    <property type="term" value="F:flavin adenine dinucleotide binding"/>
    <property type="evidence" value="ECO:0007669"/>
    <property type="project" value="UniProtKB-UniRule"/>
</dbReference>
<dbReference type="RefSeq" id="WP_076546221.1">
    <property type="nucleotide sequence ID" value="NZ_FTNC01000042.1"/>
</dbReference>
<feature type="binding site" description="in other chain" evidence="1">
    <location>
        <position position="145"/>
    </location>
    <ligand>
        <name>dUMP</name>
        <dbReference type="ChEBI" id="CHEBI:246422"/>
        <note>ligand shared between dimeric partners</note>
    </ligand>
</feature>
<comment type="similarity">
    <text evidence="1">Belongs to the thymidylate synthase ThyX family.</text>
</comment>
<dbReference type="PANTHER" id="PTHR34934:SF1">
    <property type="entry name" value="FLAVIN-DEPENDENT THYMIDYLATE SYNTHASE"/>
    <property type="match status" value="1"/>
</dbReference>
<feature type="active site" description="Involved in ionization of N3 of dUMP, leading to its activation" evidence="1">
    <location>
        <position position="171"/>
    </location>
</feature>
<dbReference type="InterPro" id="IPR003669">
    <property type="entry name" value="Thymidylate_synthase_ThyX"/>
</dbReference>
<keyword evidence="1" id="KW-0521">NADP</keyword>
<evidence type="ECO:0000256" key="1">
    <source>
        <dbReference type="HAMAP-Rule" id="MF_01408"/>
    </source>
</evidence>
<name>A0A1N7C6Z2_9FIRM</name>
<dbReference type="GO" id="GO:0006231">
    <property type="term" value="P:dTMP biosynthetic process"/>
    <property type="evidence" value="ECO:0007669"/>
    <property type="project" value="UniProtKB-UniRule"/>
</dbReference>
<comment type="function">
    <text evidence="1">Catalyzes the reductive methylation of 2'-deoxyuridine-5'-monophosphate (dUMP) to 2'-deoxythymidine-5'-monophosphate (dTMP) while utilizing 5,10-methylenetetrahydrofolate (mTHF) as the methyl donor, and NADPH and FADH(2) as the reductant.</text>
</comment>
<dbReference type="Pfam" id="PF02511">
    <property type="entry name" value="Thy1"/>
    <property type="match status" value="1"/>
</dbReference>
<comment type="cofactor">
    <cofactor evidence="1">
        <name>FAD</name>
        <dbReference type="ChEBI" id="CHEBI:57692"/>
    </cofactor>
    <text evidence="1">Binds 4 FAD per tetramer. Each FAD binding site is formed by three monomers.</text>
</comment>
<dbReference type="Gene3D" id="3.30.1360.170">
    <property type="match status" value="1"/>
</dbReference>
<gene>
    <name evidence="1" type="primary">thyX</name>
    <name evidence="2" type="ORF">SAMN05421834_1424</name>
</gene>
<feature type="binding site" evidence="1">
    <location>
        <begin position="82"/>
        <end position="84"/>
    </location>
    <ligand>
        <name>FAD</name>
        <dbReference type="ChEBI" id="CHEBI:57692"/>
        <note>ligand shared between neighboring subunits</note>
    </ligand>
</feature>
<keyword evidence="3" id="KW-1185">Reference proteome</keyword>
<keyword evidence="1" id="KW-0285">Flavoprotein</keyword>
<dbReference type="CDD" id="cd20175">
    <property type="entry name" value="ThyX"/>
    <property type="match status" value="1"/>
</dbReference>
<dbReference type="UniPathway" id="UPA00575"/>
<keyword evidence="1" id="KW-0808">Transferase</keyword>
<evidence type="ECO:0000313" key="2">
    <source>
        <dbReference type="EMBL" id="SIR59283.1"/>
    </source>
</evidence>
<comment type="pathway">
    <text evidence="1">Pyrimidine metabolism; dTTP biosynthesis.</text>
</comment>
<dbReference type="Proteomes" id="UP000185669">
    <property type="component" value="Unassembled WGS sequence"/>
</dbReference>
<reference evidence="3" key="1">
    <citation type="submission" date="2017-01" db="EMBL/GenBank/DDBJ databases">
        <authorList>
            <person name="Varghese N."/>
            <person name="Submissions S."/>
        </authorList>
    </citation>
    <scope>NUCLEOTIDE SEQUENCE [LARGE SCALE GENOMIC DNA]</scope>
    <source>
        <strain evidence="3">ATCC 700103</strain>
    </source>
</reference>
<feature type="binding site" description="in other chain" evidence="1">
    <location>
        <begin position="91"/>
        <end position="95"/>
    </location>
    <ligand>
        <name>dUMP</name>
        <dbReference type="ChEBI" id="CHEBI:246422"/>
        <note>ligand shared between dimeric partners</note>
    </ligand>
</feature>
<feature type="binding site" evidence="1">
    <location>
        <position position="59"/>
    </location>
    <ligand>
        <name>FAD</name>
        <dbReference type="ChEBI" id="CHEBI:57692"/>
        <note>ligand shared between neighboring subunits</note>
    </ligand>
</feature>
<dbReference type="SUPFAM" id="SSF69796">
    <property type="entry name" value="Thymidylate synthase-complementing protein Thy1"/>
    <property type="match status" value="1"/>
</dbReference>
<evidence type="ECO:0000313" key="3">
    <source>
        <dbReference type="Proteomes" id="UP000185669"/>
    </source>
</evidence>
<keyword evidence="1" id="KW-0489">Methyltransferase</keyword>
<feature type="binding site" evidence="1">
    <location>
        <position position="166"/>
    </location>
    <ligand>
        <name>FAD</name>
        <dbReference type="ChEBI" id="CHEBI:57692"/>
        <note>ligand shared between neighboring subunits</note>
    </ligand>
</feature>
<protein>
    <recommendedName>
        <fullName evidence="1">Flavin-dependent thymidylate synthase</fullName>
        <shortName evidence="1">FDTS</shortName>
        <ecNumber evidence="1">2.1.1.148</ecNumber>
    </recommendedName>
    <alternativeName>
        <fullName evidence="1">FAD-dependent thymidylate synthase</fullName>
    </alternativeName>
    <alternativeName>
        <fullName evidence="1">Thymidylate synthase ThyX</fullName>
        <shortName evidence="1">TS</shortName>
        <shortName evidence="1">TSase</shortName>
    </alternativeName>
</protein>
<sequence>MEVRPRAKLINFSENPEKNVALAARLCYSEDGAEELEAKMTQADMNKLVRKVVGLGHYSTLEHTYFYFHIVCSRVASHQLVRHRIGVSYSQRSQRYVKEDNFDYITPPKIAKNKKAAEKYKEWMEQGRKIYNDMLAEDIPAEDARFVLPTVKTNLMVSFNARSLYHFFSLRCCSRAQWEIRSLANQMLKQVKDVAPVLFEKAGPPCEAEGQCPEGEMSCGRIDSIKKRNDK</sequence>
<feature type="binding site" evidence="1">
    <location>
        <position position="91"/>
    </location>
    <ligand>
        <name>FAD</name>
        <dbReference type="ChEBI" id="CHEBI:57692"/>
        <note>ligand shared between neighboring subunits</note>
    </ligand>
</feature>
<dbReference type="GO" id="GO:0004799">
    <property type="term" value="F:thymidylate synthase activity"/>
    <property type="evidence" value="ECO:0007669"/>
    <property type="project" value="TreeGrafter"/>
</dbReference>
<comment type="catalytic activity">
    <reaction evidence="1">
        <text>dUMP + (6R)-5,10-methylene-5,6,7,8-tetrahydrofolate + NADPH + H(+) = dTMP + (6S)-5,6,7,8-tetrahydrofolate + NADP(+)</text>
        <dbReference type="Rhea" id="RHEA:29043"/>
        <dbReference type="ChEBI" id="CHEBI:15378"/>
        <dbReference type="ChEBI" id="CHEBI:15636"/>
        <dbReference type="ChEBI" id="CHEBI:57453"/>
        <dbReference type="ChEBI" id="CHEBI:57783"/>
        <dbReference type="ChEBI" id="CHEBI:58349"/>
        <dbReference type="ChEBI" id="CHEBI:63528"/>
        <dbReference type="ChEBI" id="CHEBI:246422"/>
        <dbReference type="EC" id="2.1.1.148"/>
    </reaction>
</comment>
<dbReference type="GO" id="GO:0006235">
    <property type="term" value="P:dTTP biosynthetic process"/>
    <property type="evidence" value="ECO:0007669"/>
    <property type="project" value="UniProtKB-UniRule"/>
</dbReference>
<accession>A0A1N7C6Z2</accession>
<dbReference type="STRING" id="56779.SAMN05421834_1424"/>
<dbReference type="PROSITE" id="PS51331">
    <property type="entry name" value="THYX"/>
    <property type="match status" value="1"/>
</dbReference>
<dbReference type="GO" id="GO:0050797">
    <property type="term" value="F:thymidylate synthase (FAD) activity"/>
    <property type="evidence" value="ECO:0007669"/>
    <property type="project" value="UniProtKB-UniRule"/>
</dbReference>
<dbReference type="EMBL" id="FTNC01000042">
    <property type="protein sequence ID" value="SIR59283.1"/>
    <property type="molecule type" value="Genomic_DNA"/>
</dbReference>
<keyword evidence="1" id="KW-0274">FAD</keyword>
<dbReference type="GO" id="GO:0032259">
    <property type="term" value="P:methylation"/>
    <property type="evidence" value="ECO:0007669"/>
    <property type="project" value="UniProtKB-KW"/>
</dbReference>
<dbReference type="InterPro" id="IPR036098">
    <property type="entry name" value="Thymidylate_synthase_ThyX_sf"/>
</dbReference>